<reference evidence="2" key="1">
    <citation type="submission" date="2021-07" db="EMBL/GenBank/DDBJ databases">
        <title>Candidatus Kaistella beijingensis sp. nov. isolated from a municipal wastewater treatment plant is involved in sludge foaming.</title>
        <authorList>
            <person name="Song Y."/>
            <person name="Liu S.-J."/>
        </authorList>
    </citation>
    <scope>NUCLEOTIDE SEQUENCE</scope>
    <source>
        <strain evidence="2">DSM 43998</strain>
    </source>
</reference>
<organism evidence="2 3">
    <name type="scientific">Skermania pinensis</name>
    <dbReference type="NCBI Taxonomy" id="39122"/>
    <lineage>
        <taxon>Bacteria</taxon>
        <taxon>Bacillati</taxon>
        <taxon>Actinomycetota</taxon>
        <taxon>Actinomycetes</taxon>
        <taxon>Mycobacteriales</taxon>
        <taxon>Gordoniaceae</taxon>
        <taxon>Skermania</taxon>
    </lineage>
</organism>
<feature type="transmembrane region" description="Helical" evidence="1">
    <location>
        <begin position="92"/>
        <end position="113"/>
    </location>
</feature>
<dbReference type="PANTHER" id="PTHR34821">
    <property type="entry name" value="INNER MEMBRANE PROTEIN YDCZ"/>
    <property type="match status" value="1"/>
</dbReference>
<name>A0ABX8SCH9_9ACTN</name>
<feature type="transmembrane region" description="Helical" evidence="1">
    <location>
        <begin position="133"/>
        <end position="151"/>
    </location>
</feature>
<gene>
    <name evidence="2" type="ORF">KV203_00680</name>
</gene>
<keyword evidence="1" id="KW-0812">Transmembrane</keyword>
<feature type="transmembrane region" description="Helical" evidence="1">
    <location>
        <begin position="279"/>
        <end position="298"/>
    </location>
</feature>
<feature type="transmembrane region" description="Helical" evidence="1">
    <location>
        <begin position="191"/>
        <end position="215"/>
    </location>
</feature>
<dbReference type="EMBL" id="CP079105">
    <property type="protein sequence ID" value="QXQ15579.1"/>
    <property type="molecule type" value="Genomic_DNA"/>
</dbReference>
<feature type="transmembrane region" description="Helical" evidence="1">
    <location>
        <begin position="160"/>
        <end position="179"/>
    </location>
</feature>
<protein>
    <submittedName>
        <fullName evidence="2">DMT family transporter</fullName>
    </submittedName>
</protein>
<evidence type="ECO:0000313" key="2">
    <source>
        <dbReference type="EMBL" id="QXQ15579.1"/>
    </source>
</evidence>
<evidence type="ECO:0000256" key="1">
    <source>
        <dbReference type="SAM" id="Phobius"/>
    </source>
</evidence>
<dbReference type="Proteomes" id="UP000887023">
    <property type="component" value="Chromosome"/>
</dbReference>
<keyword evidence="1" id="KW-0472">Membrane</keyword>
<keyword evidence="1" id="KW-1133">Transmembrane helix</keyword>
<dbReference type="InterPro" id="IPR006750">
    <property type="entry name" value="YdcZ"/>
</dbReference>
<feature type="transmembrane region" description="Helical" evidence="1">
    <location>
        <begin position="227"/>
        <end position="246"/>
    </location>
</feature>
<dbReference type="Pfam" id="PF04657">
    <property type="entry name" value="DMT_YdcZ"/>
    <property type="match status" value="2"/>
</dbReference>
<keyword evidence="3" id="KW-1185">Reference proteome</keyword>
<evidence type="ECO:0000313" key="3">
    <source>
        <dbReference type="Proteomes" id="UP000887023"/>
    </source>
</evidence>
<accession>A0ABX8SCH9</accession>
<proteinExistence type="predicted"/>
<feature type="transmembrane region" description="Helical" evidence="1">
    <location>
        <begin position="35"/>
        <end position="53"/>
    </location>
</feature>
<feature type="transmembrane region" description="Helical" evidence="1">
    <location>
        <begin position="252"/>
        <end position="272"/>
    </location>
</feature>
<sequence length="322" mass="31270">MPAGLAVAWLVGAAAAVQARVNGELAARLHDGVAAALISFAVGLVVLLSAALVDSRIRFGIRAIRAAVGAGELTPGQCLGGLCGAVVVATQALTVPVIGVALFAVALAGGQIVGGLVVDRLGLGPAGRVPVSPVRVVGAGLAVLGMTVAAADRLTAGTQVALLAALPAAAGCAIAWQQAVNGRLSAIGGPAAASLMNFVIGFAGLLVGWLALVAVRGIPAPPPHAPELYLGGLLGIAIVGLGAIAVRWVGVLLLGLGIVAGQLVGALLLDLLLPAGAQLSAATVAGCVLVGLGVAVAARPTPPGPGRAGWAGRRQSRRARNS</sequence>
<dbReference type="PANTHER" id="PTHR34821:SF2">
    <property type="entry name" value="INNER MEMBRANE PROTEIN YDCZ"/>
    <property type="match status" value="1"/>
</dbReference>